<sequence>MEPQVNYSMPRLNLPPVEVQVDEIDGKISIFDSLRKKYLVFTPEEWVRQHIILYLVEHKKYPRSLFALEKGLKYNTLQKRFDVLVMDRDGKPFLLVECKAPDIKLTQKTVEQVSVYNKIIGAPNLSISNGIQHICLAWDDNLGQFKQLRHFPDFT</sequence>
<dbReference type="Pfam" id="PF13588">
    <property type="entry name" value="HSDR_N_2"/>
    <property type="match status" value="1"/>
</dbReference>
<evidence type="ECO:0000313" key="3">
    <source>
        <dbReference type="Proteomes" id="UP001319104"/>
    </source>
</evidence>
<dbReference type="EMBL" id="JAHCMY010000001">
    <property type="protein sequence ID" value="MBS9522713.1"/>
    <property type="molecule type" value="Genomic_DNA"/>
</dbReference>
<keyword evidence="3" id="KW-1185">Reference proteome</keyword>
<evidence type="ECO:0000313" key="2">
    <source>
        <dbReference type="EMBL" id="MBS9522713.1"/>
    </source>
</evidence>
<gene>
    <name evidence="2" type="ORF">KI659_01680</name>
</gene>
<accession>A0AAP2G3Q9</accession>
<dbReference type="AlphaFoldDB" id="A0AAP2G3Q9"/>
<comment type="caution">
    <text evidence="2">The sequence shown here is derived from an EMBL/GenBank/DDBJ whole genome shotgun (WGS) entry which is preliminary data.</text>
</comment>
<dbReference type="InterPro" id="IPR029464">
    <property type="entry name" value="HSDR_N"/>
</dbReference>
<organism evidence="2 3">
    <name type="scientific">Litoribacter ruber</name>
    <dbReference type="NCBI Taxonomy" id="702568"/>
    <lineage>
        <taxon>Bacteria</taxon>
        <taxon>Pseudomonadati</taxon>
        <taxon>Bacteroidota</taxon>
        <taxon>Cytophagia</taxon>
        <taxon>Cytophagales</taxon>
        <taxon>Cyclobacteriaceae</taxon>
        <taxon>Litoribacter</taxon>
    </lineage>
</organism>
<dbReference type="Proteomes" id="UP001319104">
    <property type="component" value="Unassembled WGS sequence"/>
</dbReference>
<reference evidence="2 3" key="1">
    <citation type="submission" date="2021-05" db="EMBL/GenBank/DDBJ databases">
        <authorList>
            <person name="Zhang Z.D."/>
            <person name="Osman G."/>
        </authorList>
    </citation>
    <scope>NUCLEOTIDE SEQUENCE [LARGE SCALE GENOMIC DNA]</scope>
    <source>
        <strain evidence="2 3">KCTC 32217</strain>
    </source>
</reference>
<evidence type="ECO:0000259" key="1">
    <source>
        <dbReference type="Pfam" id="PF13588"/>
    </source>
</evidence>
<feature type="domain" description="Type I restriction enzyme R protein N-terminal" evidence="1">
    <location>
        <begin position="43"/>
        <end position="152"/>
    </location>
</feature>
<name>A0AAP2G3Q9_9BACT</name>
<protein>
    <submittedName>
        <fullName evidence="2">Type I restriction enzyme HsdR N-terminal domain-containing protein</fullName>
    </submittedName>
</protein>
<proteinExistence type="predicted"/>